<dbReference type="GeneID" id="91988289"/>
<dbReference type="InterPro" id="IPR015943">
    <property type="entry name" value="WD40/YVTN_repeat-like_dom_sf"/>
</dbReference>
<dbReference type="EMBL" id="ATAM02000002">
    <property type="protein sequence ID" value="KAL0254052.1"/>
    <property type="molecule type" value="Genomic_DNA"/>
</dbReference>
<keyword evidence="5" id="KW-1185">Reference proteome</keyword>
<feature type="compositionally biased region" description="Low complexity" evidence="2">
    <location>
        <begin position="404"/>
        <end position="415"/>
    </location>
</feature>
<feature type="region of interest" description="Disordered" evidence="2">
    <location>
        <begin position="206"/>
        <end position="233"/>
    </location>
</feature>
<dbReference type="Pfam" id="PF10313">
    <property type="entry name" value="DUF2415"/>
    <property type="match status" value="1"/>
</dbReference>
<dbReference type="SMART" id="SM00320">
    <property type="entry name" value="WD40"/>
    <property type="match status" value="3"/>
</dbReference>
<proteinExistence type="predicted"/>
<dbReference type="InterPro" id="IPR019417">
    <property type="entry name" value="DUF2415"/>
</dbReference>
<dbReference type="InterPro" id="IPR001680">
    <property type="entry name" value="WD40_rpt"/>
</dbReference>
<feature type="region of interest" description="Disordered" evidence="2">
    <location>
        <begin position="546"/>
        <end position="584"/>
    </location>
</feature>
<keyword evidence="1" id="KW-0853">WD repeat</keyword>
<sequence>MARDPPSSLSSTELRDISFTPTAIRPARITIIHPQLRDLILPLSRGRVLYPRGLNIDEIRWLPNAEDDDEAPNPNDRNGPGNTRTVFKLDFAANCLVSNSNIFACGGQHGELFVSSIPQPNNYIPERFHVAPKIKPFKISTNLPHSRSINNSIIIPPSWPKEWAHQSVERKIGYIGRGSRSWEEIERGDSITGKAERGEWVTRRVRPRNDTHMGSENGYDEAHALPDVDDEDDDIYDLEKDNLSSSPATYPNTLPIRYVSSHLATNFSQKSETKDKMKRHQYSEEPSVLPLEELIELNGQPLDFPDTLRFEPSIREIDLGMSEDGRPSLALYDVVATEYATNILGGDQNRLARQILDGYRDRELARGGRGLDRTEQRQLVREDSFGDLLDYSRYGRYRNLAGNSPPRQSSEQQSRGWTRITSRARDDEDDEIEDGLRWPTLDYSQKQTRTLRAICSTQFDVAANHSSLSPDLRYLVSVGDSTDVSLFEVINEGRDLRKIAVYNAATDAGFSSSWSKDGRKFAVASQDGQVTVWDHRSSRPLAIFQTSPTSTHSSPSFMHDISASHNGGNTTSPGSRHSSGSGNWERWESATRSEMILRDPVTGIPRTGSSTSGKEAARVVKFSPEGSSRDLLVFTEEESNIHIIDARTLTTHVVVPVPHVPNATTSPEVLRRPRKGVEGGTWGISGVAFDPTGDFLYSGTESTVVEWDVRRLGNHGGTWSMR</sequence>
<feature type="compositionally biased region" description="Polar residues" evidence="2">
    <location>
        <begin position="563"/>
        <end position="582"/>
    </location>
</feature>
<evidence type="ECO:0000313" key="4">
    <source>
        <dbReference type="EMBL" id="KAL0254052.1"/>
    </source>
</evidence>
<feature type="domain" description="DUF2415" evidence="3">
    <location>
        <begin position="615"/>
        <end position="656"/>
    </location>
</feature>
<evidence type="ECO:0000259" key="3">
    <source>
        <dbReference type="Pfam" id="PF10313"/>
    </source>
</evidence>
<organism evidence="4 5">
    <name type="scientific">Cryptococcus tetragattii IND107</name>
    <dbReference type="NCBI Taxonomy" id="1296105"/>
    <lineage>
        <taxon>Eukaryota</taxon>
        <taxon>Fungi</taxon>
        <taxon>Dikarya</taxon>
        <taxon>Basidiomycota</taxon>
        <taxon>Agaricomycotina</taxon>
        <taxon>Tremellomycetes</taxon>
        <taxon>Tremellales</taxon>
        <taxon>Cryptococcaceae</taxon>
        <taxon>Cryptococcus</taxon>
        <taxon>Cryptococcus gattii species complex</taxon>
    </lineage>
</organism>
<protein>
    <recommendedName>
        <fullName evidence="3">DUF2415 domain-containing protein</fullName>
    </recommendedName>
</protein>
<comment type="caution">
    <text evidence="4">The sequence shown here is derived from an EMBL/GenBank/DDBJ whole genome shotgun (WGS) entry which is preliminary data.</text>
</comment>
<gene>
    <name evidence="4" type="ORF">I308_101431</name>
</gene>
<accession>A0ABR3C092</accession>
<feature type="region of interest" description="Disordered" evidence="2">
    <location>
        <begin position="399"/>
        <end position="431"/>
    </location>
</feature>
<reference evidence="5" key="1">
    <citation type="submission" date="2015-01" db="EMBL/GenBank/DDBJ databases">
        <title>The Genome Sequence of Cryptococcus gattii MMRL2647.</title>
        <authorList>
            <consortium name="The Broad Institute Genomics Platform"/>
            <person name="Cuomo C."/>
            <person name="Litvintseva A."/>
            <person name="Chen Y."/>
            <person name="Heitman J."/>
            <person name="Sun S."/>
            <person name="Springer D."/>
            <person name="Dromer F."/>
            <person name="Young S."/>
            <person name="Zeng Q."/>
            <person name="Gargeya S."/>
            <person name="Abouelleil A."/>
            <person name="Alvarado L."/>
            <person name="Chapman S.B."/>
            <person name="Gainer-Dewar J."/>
            <person name="Goldberg J."/>
            <person name="Griggs A."/>
            <person name="Gujja S."/>
            <person name="Hansen M."/>
            <person name="Howarth C."/>
            <person name="Imamovic A."/>
            <person name="Larimer J."/>
            <person name="Murphy C."/>
            <person name="Naylor J."/>
            <person name="Pearson M."/>
            <person name="Priest M."/>
            <person name="Roberts A."/>
            <person name="Saif S."/>
            <person name="Shea T."/>
            <person name="Sykes S."/>
            <person name="Wortman J."/>
            <person name="Nusbaum C."/>
            <person name="Birren B."/>
        </authorList>
    </citation>
    <scope>NUCLEOTIDE SEQUENCE [LARGE SCALE GENOMIC DNA]</scope>
    <source>
        <strain evidence="5">IND107</strain>
    </source>
</reference>
<evidence type="ECO:0000256" key="1">
    <source>
        <dbReference type="PROSITE-ProRule" id="PRU00221"/>
    </source>
</evidence>
<dbReference type="SUPFAM" id="SSF50998">
    <property type="entry name" value="Quinoprotein alcohol dehydrogenase-like"/>
    <property type="match status" value="1"/>
</dbReference>
<dbReference type="Gene3D" id="2.130.10.10">
    <property type="entry name" value="YVTN repeat-like/Quinoprotein amine dehydrogenase"/>
    <property type="match status" value="2"/>
</dbReference>
<dbReference type="Pfam" id="PF00400">
    <property type="entry name" value="WD40"/>
    <property type="match status" value="2"/>
</dbReference>
<name>A0ABR3C092_9TREE</name>
<feature type="repeat" description="WD" evidence="1">
    <location>
        <begin position="502"/>
        <end position="543"/>
    </location>
</feature>
<dbReference type="Proteomes" id="UP000054399">
    <property type="component" value="Unassembled WGS sequence"/>
</dbReference>
<dbReference type="PANTHER" id="PTHR43991:SF9">
    <property type="entry name" value="DUF2415 DOMAIN-CONTAINING PROTEIN"/>
    <property type="match status" value="1"/>
</dbReference>
<dbReference type="PROSITE" id="PS50082">
    <property type="entry name" value="WD_REPEATS_2"/>
    <property type="match status" value="1"/>
</dbReference>
<evidence type="ECO:0000313" key="5">
    <source>
        <dbReference type="Proteomes" id="UP000054399"/>
    </source>
</evidence>
<dbReference type="RefSeq" id="XP_066616273.1">
    <property type="nucleotide sequence ID" value="XM_066755987.1"/>
</dbReference>
<dbReference type="InterPro" id="IPR011047">
    <property type="entry name" value="Quinoprotein_ADH-like_sf"/>
</dbReference>
<evidence type="ECO:0000256" key="2">
    <source>
        <dbReference type="SAM" id="MobiDB-lite"/>
    </source>
</evidence>
<dbReference type="PANTHER" id="PTHR43991">
    <property type="entry name" value="WD REPEAT PROTEIN (AFU_ORTHOLOGUE AFUA_8G05640)-RELATED"/>
    <property type="match status" value="1"/>
</dbReference>
<reference evidence="4 5" key="2">
    <citation type="submission" date="2024-01" db="EMBL/GenBank/DDBJ databases">
        <title>Comparative genomics of Cryptococcus and Kwoniella reveals pathogenesis evolution and contrasting modes of karyotype evolution via chromosome fusion or intercentromeric recombination.</title>
        <authorList>
            <person name="Coelho M.A."/>
            <person name="David-Palma M."/>
            <person name="Shea T."/>
            <person name="Bowers K."/>
            <person name="Mcginley-Smith S."/>
            <person name="Mohammad A.W."/>
            <person name="Gnirke A."/>
            <person name="Yurkov A.M."/>
            <person name="Nowrousian M."/>
            <person name="Sun S."/>
            <person name="Cuomo C.A."/>
            <person name="Heitman J."/>
        </authorList>
    </citation>
    <scope>NUCLEOTIDE SEQUENCE [LARGE SCALE GENOMIC DNA]</scope>
    <source>
        <strain evidence="4 5">IND107</strain>
    </source>
</reference>
<feature type="compositionally biased region" description="Low complexity" evidence="2">
    <location>
        <begin position="546"/>
        <end position="556"/>
    </location>
</feature>